<dbReference type="SUPFAM" id="SSF46767">
    <property type="entry name" value="Methylated DNA-protein cysteine methyltransferase, C-terminal domain"/>
    <property type="match status" value="1"/>
</dbReference>
<dbReference type="AlphaFoldDB" id="A0A645BN14"/>
<dbReference type="GO" id="GO:0006281">
    <property type="term" value="P:DNA repair"/>
    <property type="evidence" value="ECO:0007669"/>
    <property type="project" value="UniProtKB-KW"/>
</dbReference>
<dbReference type="Gene3D" id="1.10.10.10">
    <property type="entry name" value="Winged helix-like DNA-binding domain superfamily/Winged helix DNA-binding domain"/>
    <property type="match status" value="1"/>
</dbReference>
<evidence type="ECO:0000256" key="6">
    <source>
        <dbReference type="ARBA" id="ARBA00022763"/>
    </source>
</evidence>
<dbReference type="SUPFAM" id="SSF53155">
    <property type="entry name" value="Methylated DNA-protein cysteine methyltransferase domain"/>
    <property type="match status" value="1"/>
</dbReference>
<dbReference type="Pfam" id="PF01035">
    <property type="entry name" value="DNA_binding_1"/>
    <property type="match status" value="1"/>
</dbReference>
<evidence type="ECO:0000259" key="9">
    <source>
        <dbReference type="Pfam" id="PF01035"/>
    </source>
</evidence>
<keyword evidence="6" id="KW-0227">DNA damage</keyword>
<dbReference type="GO" id="GO:0003908">
    <property type="term" value="F:methylated-DNA-[protein]-cysteine S-methyltransferase activity"/>
    <property type="evidence" value="ECO:0007669"/>
    <property type="project" value="UniProtKB-EC"/>
</dbReference>
<evidence type="ECO:0000256" key="2">
    <source>
        <dbReference type="ARBA" id="ARBA00008711"/>
    </source>
</evidence>
<dbReference type="SUPFAM" id="SSF53067">
    <property type="entry name" value="Actin-like ATPase domain"/>
    <property type="match status" value="1"/>
</dbReference>
<dbReference type="InterPro" id="IPR036631">
    <property type="entry name" value="MGMT_N_sf"/>
</dbReference>
<evidence type="ECO:0000313" key="11">
    <source>
        <dbReference type="EMBL" id="MPM66880.1"/>
    </source>
</evidence>
<dbReference type="CDD" id="cd06445">
    <property type="entry name" value="ATase"/>
    <property type="match status" value="1"/>
</dbReference>
<sequence length="466" mass="49624">MKKIFYYDTFIGRIGIADNNGKISDITFFQIDYDIEETELIKRAKEELDEYFDGKRHDFDFPTENIGTEFQMKVWNELRNIPYGKTATYAQIAAAVGNPLGCRAVGGANNKNHIAIVYPCHRVVGADGSLTGYAGGLDVKEKLLELEKKYSYQPGKIAVGVDVGGTAVKIGLFTHDGELIAKDEIKTRQDNNCGFVISDTAEQIFKMLDSNGIDKAYVSGIGLGIPGPVVGGKVKHSVNLHWVSEVDASGIMENITGIKTVVLNDANAAGLGEAWMGSGKDRESMVLVTIGTGIGGAVIINGDVLVGFNGAGGEIGHIIAERTSDRVCNCGRSGCLENYASATGIVKTAKELIEKNGGSSLLNNENVSAKVIFDAAKKGDNNALEAIDIFGKYLGAALANIAVTVDPEIIVLAGGVVKAGNIVSDAVEKYYRKNAFKTVKDTKIVLAKLENDAGIYGAAKAVLNIK</sequence>
<dbReference type="PROSITE" id="PS01125">
    <property type="entry name" value="ROK"/>
    <property type="match status" value="1"/>
</dbReference>
<evidence type="ECO:0000256" key="3">
    <source>
        <dbReference type="ARBA" id="ARBA00011918"/>
    </source>
</evidence>
<gene>
    <name evidence="11" type="primary">ogt_37</name>
    <name evidence="11" type="ORF">SDC9_113792</name>
</gene>
<feature type="domain" description="Methylated-DNA-[protein]-cysteine S-methyltransferase DNA binding" evidence="9">
    <location>
        <begin position="69"/>
        <end position="148"/>
    </location>
</feature>
<dbReference type="Gene3D" id="3.30.420.40">
    <property type="match status" value="2"/>
</dbReference>
<evidence type="ECO:0000256" key="1">
    <source>
        <dbReference type="ARBA" id="ARBA00001286"/>
    </source>
</evidence>
<dbReference type="HAMAP" id="MF_00772">
    <property type="entry name" value="OGT"/>
    <property type="match status" value="1"/>
</dbReference>
<protein>
    <recommendedName>
        <fullName evidence="3">methylated-DNA--[protein]-cysteine S-methyltransferase</fullName>
        <ecNumber evidence="3">2.1.1.63</ecNumber>
    </recommendedName>
</protein>
<dbReference type="EC" id="2.1.1.63" evidence="3"/>
<dbReference type="InterPro" id="IPR036388">
    <property type="entry name" value="WH-like_DNA-bd_sf"/>
</dbReference>
<dbReference type="Gene3D" id="3.30.160.70">
    <property type="entry name" value="Methylated DNA-protein cysteine methyltransferase domain"/>
    <property type="match status" value="1"/>
</dbReference>
<accession>A0A645BN14</accession>
<dbReference type="InterPro" id="IPR014048">
    <property type="entry name" value="MethylDNA_cys_MeTrfase_DNA-bd"/>
</dbReference>
<dbReference type="InterPro" id="IPR000600">
    <property type="entry name" value="ROK"/>
</dbReference>
<dbReference type="InterPro" id="IPR049874">
    <property type="entry name" value="ROK_cs"/>
</dbReference>
<evidence type="ECO:0000256" key="5">
    <source>
        <dbReference type="ARBA" id="ARBA00022679"/>
    </source>
</evidence>
<evidence type="ECO:0000256" key="4">
    <source>
        <dbReference type="ARBA" id="ARBA00022603"/>
    </source>
</evidence>
<keyword evidence="5 11" id="KW-0808">Transferase</keyword>
<evidence type="ECO:0000256" key="7">
    <source>
        <dbReference type="ARBA" id="ARBA00023204"/>
    </source>
</evidence>
<keyword evidence="7" id="KW-0234">DNA repair</keyword>
<evidence type="ECO:0000256" key="8">
    <source>
        <dbReference type="ARBA" id="ARBA00049348"/>
    </source>
</evidence>
<keyword evidence="4 11" id="KW-0489">Methyltransferase</keyword>
<feature type="domain" description="Methylguanine DNA methyltransferase ribonuclease-like" evidence="10">
    <location>
        <begin position="6"/>
        <end position="64"/>
    </location>
</feature>
<reference evidence="11" key="1">
    <citation type="submission" date="2019-08" db="EMBL/GenBank/DDBJ databases">
        <authorList>
            <person name="Kucharzyk K."/>
            <person name="Murdoch R.W."/>
            <person name="Higgins S."/>
            <person name="Loffler F."/>
        </authorList>
    </citation>
    <scope>NUCLEOTIDE SEQUENCE</scope>
</reference>
<dbReference type="FunFam" id="1.10.10.10:FF:000214">
    <property type="entry name" value="Methylated-DNA--protein-cysteine methyltransferase"/>
    <property type="match status" value="1"/>
</dbReference>
<dbReference type="PANTHER" id="PTHR18964">
    <property type="entry name" value="ROK (REPRESSOR, ORF, KINASE) FAMILY"/>
    <property type="match status" value="1"/>
</dbReference>
<dbReference type="EMBL" id="VSSQ01021352">
    <property type="protein sequence ID" value="MPM66880.1"/>
    <property type="molecule type" value="Genomic_DNA"/>
</dbReference>
<organism evidence="11">
    <name type="scientific">bioreactor metagenome</name>
    <dbReference type="NCBI Taxonomy" id="1076179"/>
    <lineage>
        <taxon>unclassified sequences</taxon>
        <taxon>metagenomes</taxon>
        <taxon>ecological metagenomes</taxon>
    </lineage>
</organism>
<dbReference type="GO" id="GO:0032259">
    <property type="term" value="P:methylation"/>
    <property type="evidence" value="ECO:0007669"/>
    <property type="project" value="UniProtKB-KW"/>
</dbReference>
<dbReference type="Pfam" id="PF00480">
    <property type="entry name" value="ROK"/>
    <property type="match status" value="1"/>
</dbReference>
<comment type="similarity">
    <text evidence="2">Belongs to the MGMT family.</text>
</comment>
<comment type="caution">
    <text evidence="11">The sequence shown here is derived from an EMBL/GenBank/DDBJ whole genome shotgun (WGS) entry which is preliminary data.</text>
</comment>
<dbReference type="NCBIfam" id="TIGR00589">
    <property type="entry name" value="ogt"/>
    <property type="match status" value="1"/>
</dbReference>
<dbReference type="InterPro" id="IPR008332">
    <property type="entry name" value="MethylG_MeTrfase_N"/>
</dbReference>
<dbReference type="InterPro" id="IPR043129">
    <property type="entry name" value="ATPase_NBD"/>
</dbReference>
<proteinExistence type="inferred from homology"/>
<evidence type="ECO:0000259" key="10">
    <source>
        <dbReference type="Pfam" id="PF02870"/>
    </source>
</evidence>
<dbReference type="Pfam" id="PF02870">
    <property type="entry name" value="Methyltransf_1N"/>
    <property type="match status" value="1"/>
</dbReference>
<comment type="catalytic activity">
    <reaction evidence="1">
        <text>a 4-O-methyl-thymidine in DNA + L-cysteinyl-[protein] = a thymidine in DNA + S-methyl-L-cysteinyl-[protein]</text>
        <dbReference type="Rhea" id="RHEA:53428"/>
        <dbReference type="Rhea" id="RHEA-COMP:10131"/>
        <dbReference type="Rhea" id="RHEA-COMP:10132"/>
        <dbReference type="Rhea" id="RHEA-COMP:13555"/>
        <dbReference type="Rhea" id="RHEA-COMP:13556"/>
        <dbReference type="ChEBI" id="CHEBI:29950"/>
        <dbReference type="ChEBI" id="CHEBI:82612"/>
        <dbReference type="ChEBI" id="CHEBI:137386"/>
        <dbReference type="ChEBI" id="CHEBI:137387"/>
        <dbReference type="EC" id="2.1.1.63"/>
    </reaction>
</comment>
<dbReference type="InterPro" id="IPR023546">
    <property type="entry name" value="MGMT"/>
</dbReference>
<comment type="catalytic activity">
    <reaction evidence="8">
        <text>a 6-O-methyl-2'-deoxyguanosine in DNA + L-cysteinyl-[protein] = S-methyl-L-cysteinyl-[protein] + a 2'-deoxyguanosine in DNA</text>
        <dbReference type="Rhea" id="RHEA:24000"/>
        <dbReference type="Rhea" id="RHEA-COMP:10131"/>
        <dbReference type="Rhea" id="RHEA-COMP:10132"/>
        <dbReference type="Rhea" id="RHEA-COMP:11367"/>
        <dbReference type="Rhea" id="RHEA-COMP:11368"/>
        <dbReference type="ChEBI" id="CHEBI:29950"/>
        <dbReference type="ChEBI" id="CHEBI:82612"/>
        <dbReference type="ChEBI" id="CHEBI:85445"/>
        <dbReference type="ChEBI" id="CHEBI:85448"/>
        <dbReference type="EC" id="2.1.1.63"/>
    </reaction>
</comment>
<name>A0A645BN14_9ZZZZ</name>
<dbReference type="InterPro" id="IPR036217">
    <property type="entry name" value="MethylDNA_cys_MeTrfase_DNAb"/>
</dbReference>
<dbReference type="PANTHER" id="PTHR18964:SF149">
    <property type="entry name" value="BIFUNCTIONAL UDP-N-ACETYLGLUCOSAMINE 2-EPIMERASE_N-ACETYLMANNOSAMINE KINASE"/>
    <property type="match status" value="1"/>
</dbReference>